<organism evidence="2 3">
    <name type="scientific">Segatella copri</name>
    <dbReference type="NCBI Taxonomy" id="165179"/>
    <lineage>
        <taxon>Bacteria</taxon>
        <taxon>Pseudomonadati</taxon>
        <taxon>Bacteroidota</taxon>
        <taxon>Bacteroidia</taxon>
        <taxon>Bacteroidales</taxon>
        <taxon>Prevotellaceae</taxon>
        <taxon>Segatella</taxon>
    </lineage>
</organism>
<dbReference type="InterPro" id="IPR027417">
    <property type="entry name" value="P-loop_NTPase"/>
</dbReference>
<dbReference type="Proteomes" id="UP000283872">
    <property type="component" value="Unassembled WGS sequence"/>
</dbReference>
<dbReference type="PANTHER" id="PTHR43581:SF4">
    <property type="entry name" value="ATP_GTP PHOSPHATASE"/>
    <property type="match status" value="1"/>
</dbReference>
<dbReference type="AlphaFoldDB" id="A0A3R6CMS0"/>
<sequence length="690" mass="80554">MLYWLFTIEIMNINHVDIFLKGAKDKATPKEFSLSVIHIFPDCSPNLKKGLRDEFYKLNGRCEINRNKVELREENPLLGFYGSRINVEAIVGVNGSGKSSLFEIIYRVINNLSCLLNRGKRRKTADDLYYVKDLYAELYYVVNGQLARISCLGDKAEFQMGKEASVTLTAVKDGMVSSEKVFMADFVKWAKENFFYTIVTNYSLQAFNANDYKRERCLILKDGLDDTMAETQAEGHVWMDSLFHKNDGYMTPIVLNPYRDEGVFDLNKEHHLTLYRLSAILIYAQVHDRPFMEDYALDEILYTFDSSSLEKKYIEKQRMEFNVYDGFRFSPLQHNDIGTEILKCYGVMDGLNFDDALQKTAAMYLIYKTFAIANSYPAYEEFSGLGELDKFTQGVEPDMMELIYKLVKTIKRDKSHISLKIRQTLHFLNALKNGVIKSQKILTRKISYREYFLCVDEGKDLRSMRDIQEYLPPSFFKIEILMNRFENGGRVNDTPIPIEQMSAGERQYLYTFSTYIYHVLNLLSIQESHRVRYRNINLILDEVEICFHPEFQRRFVNELLGYIKRLIMNRNASFNILIATHSPFILSDIPQSNILYLEDGKMVMPEGIKNPFAANICDILYQSFFLKQGFVGEFARKKIKRMIERLLPGGHFHDDSKVEYHLLMELIGDPFLKMQLQQLYEDRRKRNGKG</sequence>
<reference evidence="2 3" key="1">
    <citation type="submission" date="2018-08" db="EMBL/GenBank/DDBJ databases">
        <title>A genome reference for cultivated species of the human gut microbiota.</title>
        <authorList>
            <person name="Zou Y."/>
            <person name="Xue W."/>
            <person name="Luo G."/>
        </authorList>
    </citation>
    <scope>NUCLEOTIDE SEQUENCE [LARGE SCALE GENOMIC DNA]</scope>
    <source>
        <strain evidence="2 3">AF24-12</strain>
    </source>
</reference>
<evidence type="ECO:0000259" key="1">
    <source>
        <dbReference type="Pfam" id="PF13175"/>
    </source>
</evidence>
<name>A0A3R6CMS0_9BACT</name>
<comment type="caution">
    <text evidence="2">The sequence shown here is derived from an EMBL/GenBank/DDBJ whole genome shotgun (WGS) entry which is preliminary data.</text>
</comment>
<dbReference type="Pfam" id="PF13175">
    <property type="entry name" value="AAA_15"/>
    <property type="match status" value="1"/>
</dbReference>
<dbReference type="SUPFAM" id="SSF52540">
    <property type="entry name" value="P-loop containing nucleoside triphosphate hydrolases"/>
    <property type="match status" value="1"/>
</dbReference>
<evidence type="ECO:0000313" key="3">
    <source>
        <dbReference type="Proteomes" id="UP000283872"/>
    </source>
</evidence>
<protein>
    <recommendedName>
        <fullName evidence="1">Endonuclease GajA/Old nuclease/RecF-like AAA domain-containing protein</fullName>
    </recommendedName>
</protein>
<gene>
    <name evidence="2" type="ORF">DWY11_14385</name>
</gene>
<accession>A0A3R6CMS0</accession>
<evidence type="ECO:0000313" key="2">
    <source>
        <dbReference type="EMBL" id="RGS11255.1"/>
    </source>
</evidence>
<proteinExistence type="predicted"/>
<dbReference type="EMBL" id="QRVA01000055">
    <property type="protein sequence ID" value="RGS11255.1"/>
    <property type="molecule type" value="Genomic_DNA"/>
</dbReference>
<dbReference type="Gene3D" id="3.40.50.300">
    <property type="entry name" value="P-loop containing nucleotide triphosphate hydrolases"/>
    <property type="match status" value="1"/>
</dbReference>
<dbReference type="PANTHER" id="PTHR43581">
    <property type="entry name" value="ATP/GTP PHOSPHATASE"/>
    <property type="match status" value="1"/>
</dbReference>
<feature type="domain" description="Endonuclease GajA/Old nuclease/RecF-like AAA" evidence="1">
    <location>
        <begin position="87"/>
        <end position="585"/>
    </location>
</feature>
<dbReference type="InterPro" id="IPR041685">
    <property type="entry name" value="AAA_GajA/Old/RecF-like"/>
</dbReference>
<dbReference type="InterPro" id="IPR051396">
    <property type="entry name" value="Bact_Antivir_Def_Nuclease"/>
</dbReference>